<dbReference type="InterPro" id="IPR010472">
    <property type="entry name" value="FH3_dom"/>
</dbReference>
<sequence>DNLEFRLHLRYEFLMLGIQPVIDKLREHDNATLDRTKRERTPTSPHSTTSVLKTLFA</sequence>
<evidence type="ECO:0000259" key="2">
    <source>
        <dbReference type="Pfam" id="PF06367"/>
    </source>
</evidence>
<name>A0ABV0QL65_9TELE</name>
<dbReference type="Pfam" id="PF06367">
    <property type="entry name" value="Drf_FH3"/>
    <property type="match status" value="1"/>
</dbReference>
<evidence type="ECO:0000256" key="1">
    <source>
        <dbReference type="SAM" id="MobiDB-lite"/>
    </source>
</evidence>
<dbReference type="SUPFAM" id="SSF48371">
    <property type="entry name" value="ARM repeat"/>
    <property type="match status" value="1"/>
</dbReference>
<dbReference type="Gene3D" id="1.25.10.10">
    <property type="entry name" value="Leucine-rich Repeat Variant"/>
    <property type="match status" value="1"/>
</dbReference>
<feature type="compositionally biased region" description="Basic and acidic residues" evidence="1">
    <location>
        <begin position="32"/>
        <end position="41"/>
    </location>
</feature>
<organism evidence="3 4">
    <name type="scientific">Xenoophorus captivus</name>
    <dbReference type="NCBI Taxonomy" id="1517983"/>
    <lineage>
        <taxon>Eukaryota</taxon>
        <taxon>Metazoa</taxon>
        <taxon>Chordata</taxon>
        <taxon>Craniata</taxon>
        <taxon>Vertebrata</taxon>
        <taxon>Euteleostomi</taxon>
        <taxon>Actinopterygii</taxon>
        <taxon>Neopterygii</taxon>
        <taxon>Teleostei</taxon>
        <taxon>Neoteleostei</taxon>
        <taxon>Acanthomorphata</taxon>
        <taxon>Ovalentaria</taxon>
        <taxon>Atherinomorphae</taxon>
        <taxon>Cyprinodontiformes</taxon>
        <taxon>Goodeidae</taxon>
        <taxon>Xenoophorus</taxon>
    </lineage>
</organism>
<feature type="compositionally biased region" description="Polar residues" evidence="1">
    <location>
        <begin position="42"/>
        <end position="57"/>
    </location>
</feature>
<dbReference type="InterPro" id="IPR016024">
    <property type="entry name" value="ARM-type_fold"/>
</dbReference>
<comment type="caution">
    <text evidence="3">The sequence shown here is derived from an EMBL/GenBank/DDBJ whole genome shotgun (WGS) entry which is preliminary data.</text>
</comment>
<evidence type="ECO:0000313" key="4">
    <source>
        <dbReference type="Proteomes" id="UP001434883"/>
    </source>
</evidence>
<reference evidence="3 4" key="1">
    <citation type="submission" date="2021-06" db="EMBL/GenBank/DDBJ databases">
        <authorList>
            <person name="Palmer J.M."/>
        </authorList>
    </citation>
    <scope>NUCLEOTIDE SEQUENCE [LARGE SCALE GENOMIC DNA]</scope>
    <source>
        <strain evidence="3 4">XC_2019</strain>
        <tissue evidence="3">Muscle</tissue>
    </source>
</reference>
<dbReference type="EMBL" id="JAHRIN010016946">
    <property type="protein sequence ID" value="MEQ2196574.1"/>
    <property type="molecule type" value="Genomic_DNA"/>
</dbReference>
<feature type="non-terminal residue" evidence="3">
    <location>
        <position position="57"/>
    </location>
</feature>
<proteinExistence type="predicted"/>
<feature type="domain" description="Formin FH3" evidence="2">
    <location>
        <begin position="1"/>
        <end position="35"/>
    </location>
</feature>
<gene>
    <name evidence="3" type="primary">DAAM2_1</name>
    <name evidence="3" type="ORF">XENOCAPTIV_003975</name>
</gene>
<dbReference type="InterPro" id="IPR011989">
    <property type="entry name" value="ARM-like"/>
</dbReference>
<dbReference type="Proteomes" id="UP001434883">
    <property type="component" value="Unassembled WGS sequence"/>
</dbReference>
<accession>A0ABV0QL65</accession>
<evidence type="ECO:0000313" key="3">
    <source>
        <dbReference type="EMBL" id="MEQ2196574.1"/>
    </source>
</evidence>
<feature type="non-terminal residue" evidence="3">
    <location>
        <position position="1"/>
    </location>
</feature>
<keyword evidence="4" id="KW-1185">Reference proteome</keyword>
<protein>
    <submittedName>
        <fullName evidence="3">Dishevelled associated activator of morphogenesis 2</fullName>
    </submittedName>
</protein>
<feature type="region of interest" description="Disordered" evidence="1">
    <location>
        <begin position="32"/>
        <end position="57"/>
    </location>
</feature>